<dbReference type="GO" id="GO:0003677">
    <property type="term" value="F:DNA binding"/>
    <property type="evidence" value="ECO:0007669"/>
    <property type="project" value="InterPro"/>
</dbReference>
<evidence type="ECO:0000313" key="2">
    <source>
        <dbReference type="EMBL" id="ACT16375.1"/>
    </source>
</evidence>
<name>C6DYA0_GEOSM</name>
<dbReference type="AlphaFoldDB" id="C6DYA0"/>
<reference evidence="2" key="1">
    <citation type="submission" date="2009-07" db="EMBL/GenBank/DDBJ databases">
        <title>Complete sequence of Geobacter sp. M21.</title>
        <authorList>
            <consortium name="US DOE Joint Genome Institute"/>
            <person name="Lucas S."/>
            <person name="Copeland A."/>
            <person name="Lapidus A."/>
            <person name="Glavina del Rio T."/>
            <person name="Dalin E."/>
            <person name="Tice H."/>
            <person name="Bruce D."/>
            <person name="Goodwin L."/>
            <person name="Pitluck S."/>
            <person name="Saunders E."/>
            <person name="Brettin T."/>
            <person name="Detter J.C."/>
            <person name="Han C."/>
            <person name="Larimer F."/>
            <person name="Land M."/>
            <person name="Hauser L."/>
            <person name="Kyrpides N."/>
            <person name="Ovchinnikova G."/>
            <person name="Lovley D."/>
        </authorList>
    </citation>
    <scope>NUCLEOTIDE SEQUENCE [LARGE SCALE GENOMIC DNA]</scope>
    <source>
        <strain evidence="2">M21</strain>
    </source>
</reference>
<gene>
    <name evidence="2" type="ordered locus">GM21_0291</name>
</gene>
<dbReference type="Pfam" id="PF01381">
    <property type="entry name" value="HTH_3"/>
    <property type="match status" value="1"/>
</dbReference>
<evidence type="ECO:0000259" key="1">
    <source>
        <dbReference type="PROSITE" id="PS50943"/>
    </source>
</evidence>
<dbReference type="CDD" id="cd00093">
    <property type="entry name" value="HTH_XRE"/>
    <property type="match status" value="1"/>
</dbReference>
<dbReference type="EMBL" id="CP001661">
    <property type="protein sequence ID" value="ACT16375.1"/>
    <property type="molecule type" value="Genomic_DNA"/>
</dbReference>
<sequence length="92" mass="10219">MGQRQHDAAPEENAYGRIVSAEDLGRAIRCKRKEIGLRQETAAGMTGVGTKFLSQLENGKETAELGKALQVLQKMGLEVYIFPRSMDPLKER</sequence>
<dbReference type="HOGENOM" id="CLU_066192_47_3_7"/>
<dbReference type="InterPro" id="IPR001387">
    <property type="entry name" value="Cro/C1-type_HTH"/>
</dbReference>
<dbReference type="Gene3D" id="1.10.260.40">
    <property type="entry name" value="lambda repressor-like DNA-binding domains"/>
    <property type="match status" value="1"/>
</dbReference>
<dbReference type="InterPro" id="IPR010982">
    <property type="entry name" value="Lambda_DNA-bd_dom_sf"/>
</dbReference>
<dbReference type="STRING" id="443144.GM21_0291"/>
<dbReference type="OrthoDB" id="5422754at2"/>
<proteinExistence type="predicted"/>
<dbReference type="SMART" id="SM00530">
    <property type="entry name" value="HTH_XRE"/>
    <property type="match status" value="1"/>
</dbReference>
<dbReference type="KEGG" id="gem:GM21_0291"/>
<organism evidence="2">
    <name type="scientific">Geobacter sp. (strain M21)</name>
    <dbReference type="NCBI Taxonomy" id="443144"/>
    <lineage>
        <taxon>Bacteria</taxon>
        <taxon>Pseudomonadati</taxon>
        <taxon>Thermodesulfobacteriota</taxon>
        <taxon>Desulfuromonadia</taxon>
        <taxon>Geobacterales</taxon>
        <taxon>Geobacteraceae</taxon>
        <taxon>Geobacter</taxon>
    </lineage>
</organism>
<dbReference type="eggNOG" id="COG1396">
    <property type="taxonomic scope" value="Bacteria"/>
</dbReference>
<dbReference type="SUPFAM" id="SSF47413">
    <property type="entry name" value="lambda repressor-like DNA-binding domains"/>
    <property type="match status" value="1"/>
</dbReference>
<feature type="domain" description="HTH cro/C1-type" evidence="1">
    <location>
        <begin position="28"/>
        <end position="82"/>
    </location>
</feature>
<dbReference type="PROSITE" id="PS50943">
    <property type="entry name" value="HTH_CROC1"/>
    <property type="match status" value="1"/>
</dbReference>
<protein>
    <submittedName>
        <fullName evidence="2">Helix-turn-helix domain protein</fullName>
    </submittedName>
</protein>
<accession>C6DYA0</accession>